<keyword evidence="4" id="KW-1185">Reference proteome</keyword>
<accession>A0A0R2HXH5</accession>
<dbReference type="InterPro" id="IPR028098">
    <property type="entry name" value="Glyco_trans_4-like_N"/>
</dbReference>
<dbReference type="Pfam" id="PF00534">
    <property type="entry name" value="Glycos_transf_1"/>
    <property type="match status" value="1"/>
</dbReference>
<organism evidence="3 4">
    <name type="scientific">Carnobacterium divergens DSM 20623</name>
    <dbReference type="NCBI Taxonomy" id="1449336"/>
    <lineage>
        <taxon>Bacteria</taxon>
        <taxon>Bacillati</taxon>
        <taxon>Bacillota</taxon>
        <taxon>Bacilli</taxon>
        <taxon>Lactobacillales</taxon>
        <taxon>Carnobacteriaceae</taxon>
        <taxon>Carnobacterium</taxon>
    </lineage>
</organism>
<feature type="domain" description="Glycosyl transferase family 1" evidence="1">
    <location>
        <begin position="159"/>
        <end position="278"/>
    </location>
</feature>
<evidence type="ECO:0000259" key="1">
    <source>
        <dbReference type="Pfam" id="PF00534"/>
    </source>
</evidence>
<proteinExistence type="predicted"/>
<dbReference type="Pfam" id="PF13439">
    <property type="entry name" value="Glyco_transf_4"/>
    <property type="match status" value="1"/>
</dbReference>
<feature type="domain" description="Glycosyltransferase subfamily 4-like N-terminal" evidence="2">
    <location>
        <begin position="3"/>
        <end position="151"/>
    </location>
</feature>
<sequence length="342" mass="40058">MNFYRNIDREKIQFDFLCFDSEKENYEDEINKLGGKIFYISSKYKKNPFRIKKEVTYFFSNHDYPIIHYHTISIWNLALRISKKLGVKNRIAHSHATNYSESKIGSIRNKIFSKNITKNANYFFACSTEAGELLFKNKKFILINNAIDLKRFSYDSIIRDEYRKKLGLINEFVIGHVGRYAEQKNHLYLLDIFAEYQVINNQSKLLLIGEGPLKENIEHKARELNIYKDIIFVGFNQEVEKYYQAMDLFILPSLYEGLPVAGIEAQASGLPCMFSNTISKEVDLCGSYFIDINEEALKNTMQIVNLEKNYIRGKTDGKIKEKNYDIELEAKKLEEMYLAMTN</sequence>
<dbReference type="Gene3D" id="3.40.50.2000">
    <property type="entry name" value="Glycogen Phosphorylase B"/>
    <property type="match status" value="2"/>
</dbReference>
<dbReference type="PANTHER" id="PTHR45947">
    <property type="entry name" value="SULFOQUINOVOSYL TRANSFERASE SQD2"/>
    <property type="match status" value="1"/>
</dbReference>
<dbReference type="CDD" id="cd03812">
    <property type="entry name" value="GT4_CapH-like"/>
    <property type="match status" value="1"/>
</dbReference>
<dbReference type="InterPro" id="IPR001296">
    <property type="entry name" value="Glyco_trans_1"/>
</dbReference>
<evidence type="ECO:0000313" key="3">
    <source>
        <dbReference type="EMBL" id="KRN57456.1"/>
    </source>
</evidence>
<dbReference type="Proteomes" id="UP000051658">
    <property type="component" value="Unassembled WGS sequence"/>
</dbReference>
<name>A0A0R2HXH5_CARDV</name>
<dbReference type="AlphaFoldDB" id="A0A0R2HXH5"/>
<reference evidence="3 4" key="1">
    <citation type="journal article" date="2015" name="Genome Announc.">
        <title>Expanding the biotechnology potential of lactobacilli through comparative genomics of 213 strains and associated genera.</title>
        <authorList>
            <person name="Sun Z."/>
            <person name="Harris H.M."/>
            <person name="McCann A."/>
            <person name="Guo C."/>
            <person name="Argimon S."/>
            <person name="Zhang W."/>
            <person name="Yang X."/>
            <person name="Jeffery I.B."/>
            <person name="Cooney J.C."/>
            <person name="Kagawa T.F."/>
            <person name="Liu W."/>
            <person name="Song Y."/>
            <person name="Salvetti E."/>
            <person name="Wrobel A."/>
            <person name="Rasinkangas P."/>
            <person name="Parkhill J."/>
            <person name="Rea M.C."/>
            <person name="O'Sullivan O."/>
            <person name="Ritari J."/>
            <person name="Douillard F.P."/>
            <person name="Paul Ross R."/>
            <person name="Yang R."/>
            <person name="Briner A.E."/>
            <person name="Felis G.E."/>
            <person name="de Vos W.M."/>
            <person name="Barrangou R."/>
            <person name="Klaenhammer T.R."/>
            <person name="Caufield P.W."/>
            <person name="Cui Y."/>
            <person name="Zhang H."/>
            <person name="O'Toole P.W."/>
        </authorList>
    </citation>
    <scope>NUCLEOTIDE SEQUENCE [LARGE SCALE GENOMIC DNA]</scope>
    <source>
        <strain evidence="3 4">DSM 20623</strain>
    </source>
</reference>
<gene>
    <name evidence="3" type="ORF">IV74_GL000440</name>
</gene>
<dbReference type="eggNOG" id="COG0438">
    <property type="taxonomic scope" value="Bacteria"/>
</dbReference>
<dbReference type="PATRIC" id="fig|1449336.4.peg.447"/>
<keyword evidence="3" id="KW-0808">Transferase</keyword>
<comment type="caution">
    <text evidence="3">The sequence shown here is derived from an EMBL/GenBank/DDBJ whole genome shotgun (WGS) entry which is preliminary data.</text>
</comment>
<dbReference type="PANTHER" id="PTHR45947:SF3">
    <property type="entry name" value="SULFOQUINOVOSYL TRANSFERASE SQD2"/>
    <property type="match status" value="1"/>
</dbReference>
<evidence type="ECO:0000259" key="2">
    <source>
        <dbReference type="Pfam" id="PF13439"/>
    </source>
</evidence>
<protein>
    <submittedName>
        <fullName evidence="3">Glycosyl transferase, group 1 family protein</fullName>
    </submittedName>
</protein>
<dbReference type="SUPFAM" id="SSF53756">
    <property type="entry name" value="UDP-Glycosyltransferase/glycogen phosphorylase"/>
    <property type="match status" value="1"/>
</dbReference>
<dbReference type="GO" id="GO:0016757">
    <property type="term" value="F:glycosyltransferase activity"/>
    <property type="evidence" value="ECO:0007669"/>
    <property type="project" value="InterPro"/>
</dbReference>
<dbReference type="InterPro" id="IPR050194">
    <property type="entry name" value="Glycosyltransferase_grp1"/>
</dbReference>
<dbReference type="EMBL" id="JQBS01000007">
    <property type="protein sequence ID" value="KRN57456.1"/>
    <property type="molecule type" value="Genomic_DNA"/>
</dbReference>
<evidence type="ECO:0000313" key="4">
    <source>
        <dbReference type="Proteomes" id="UP000051658"/>
    </source>
</evidence>